<accession>A0A1Y2HYA6</accession>
<dbReference type="PANTHER" id="PTHR22767:SF2">
    <property type="entry name" value="N(ALPHA)-ACETYLTRANSFERASE 15_16, ISOFORM A"/>
    <property type="match status" value="1"/>
</dbReference>
<dbReference type="Gene3D" id="1.25.40.1040">
    <property type="match status" value="2"/>
</dbReference>
<dbReference type="AlphaFoldDB" id="A0A1Y2HYA6"/>
<evidence type="ECO:0000256" key="3">
    <source>
        <dbReference type="SAM" id="MobiDB-lite"/>
    </source>
</evidence>
<keyword evidence="4" id="KW-0675">Receptor</keyword>
<comment type="caution">
    <text evidence="4">The sequence shown here is derived from an EMBL/GenBank/DDBJ whole genome shotgun (WGS) entry which is preliminary data.</text>
</comment>
<sequence>MKQYKKGLKTAEQILKKSPDHGESRAMHGLLMFQLDQKEDGYREIEKGVELDPGSHIVWHAVRCYLKALTLDQHNFQILRDLASMQIHCAIMQVTFVDLYADTYKPHPPPRDWDFSEMLLYRNQILHESGDLDTTLSHLDVIEPLVCDVRAVREKRAQVLLEMGRQEQAMMAYAELVKTNPDCRTYVDGFIKASGERAEDVLEGLVVDYPKSNLMPVMYLNALPADSDAFESALRNYLEANIVRGVPSLWANLRQLYDDQIPTDAMVNGREPFRMWIEYFLAQHYDRTGEYAKAIEHAQRAVAEQPPKDTDSGNGGDAVTTTSSSSSAVTVPELLLLQARIYKHAGNAARARDLANAAREADLKDRYVNTKCVKYMLRADDLAIGGLALAANAYGLSLKRLHQIIAHFREFDDDQFDFHTYCLRKMTLRAYVDMLQWEDRSRAHAYFERAAQACVREYIRLYEAPAAVVKAQVAEAEEAVKEMAQGKDPDKDKHGSSMPDPDPLGLEYVGEADPLAQAAKIVKMLEAHHAKSVATHVLAFDVAYRQGRWVIAMRAVQKMVSVSVLGAGEPEMHVRAMMLAQRVGKDDVDGAVRGIVIKGLHELLAAGEPVPSELDVVAMNAHFDEAKSVVDGMLALGSPWSGTTFKQARQVWELVGAVGFGGSEEAAELAARLEESARAWFAIE</sequence>
<keyword evidence="5" id="KW-1185">Reference proteome</keyword>
<dbReference type="GO" id="GO:0005737">
    <property type="term" value="C:cytoplasm"/>
    <property type="evidence" value="ECO:0007669"/>
    <property type="project" value="UniProtKB-ARBA"/>
</dbReference>
<name>A0A1Y2HYA6_9FUNG</name>
<dbReference type="OrthoDB" id="10263032at2759"/>
<keyword evidence="2" id="KW-0802">TPR repeat</keyword>
<dbReference type="Pfam" id="PF12569">
    <property type="entry name" value="NatA_aux_su"/>
    <property type="match status" value="3"/>
</dbReference>
<dbReference type="EMBL" id="MCFL01000007">
    <property type="protein sequence ID" value="ORZ38934.1"/>
    <property type="molecule type" value="Genomic_DNA"/>
</dbReference>
<evidence type="ECO:0000313" key="5">
    <source>
        <dbReference type="Proteomes" id="UP000193411"/>
    </source>
</evidence>
<gene>
    <name evidence="4" type="ORF">BCR44DRAFT_1428092</name>
</gene>
<dbReference type="InterPro" id="IPR021183">
    <property type="entry name" value="NatA_aux_su"/>
</dbReference>
<dbReference type="STRING" id="765915.A0A1Y2HYA6"/>
<dbReference type="PANTHER" id="PTHR22767">
    <property type="entry name" value="N-TERMINAL ACETYLTRANSFERASE-RELATED"/>
    <property type="match status" value="1"/>
</dbReference>
<evidence type="ECO:0000256" key="2">
    <source>
        <dbReference type="ARBA" id="ARBA00022803"/>
    </source>
</evidence>
<feature type="region of interest" description="Disordered" evidence="3">
    <location>
        <begin position="299"/>
        <end position="325"/>
    </location>
</feature>
<reference evidence="4 5" key="1">
    <citation type="submission" date="2016-07" db="EMBL/GenBank/DDBJ databases">
        <title>Pervasive Adenine N6-methylation of Active Genes in Fungi.</title>
        <authorList>
            <consortium name="DOE Joint Genome Institute"/>
            <person name="Mondo S.J."/>
            <person name="Dannebaum R.O."/>
            <person name="Kuo R.C."/>
            <person name="Labutti K."/>
            <person name="Haridas S."/>
            <person name="Kuo A."/>
            <person name="Salamov A."/>
            <person name="Ahrendt S.R."/>
            <person name="Lipzen A."/>
            <person name="Sullivan W."/>
            <person name="Andreopoulos W.B."/>
            <person name="Clum A."/>
            <person name="Lindquist E."/>
            <person name="Daum C."/>
            <person name="Ramamoorthy G.K."/>
            <person name="Gryganskyi A."/>
            <person name="Culley D."/>
            <person name="Magnuson J.K."/>
            <person name="James T.Y."/>
            <person name="O'Malley M.A."/>
            <person name="Stajich J.E."/>
            <person name="Spatafora J.W."/>
            <person name="Visel A."/>
            <person name="Grigoriev I.V."/>
        </authorList>
    </citation>
    <scope>NUCLEOTIDE SEQUENCE [LARGE SCALE GENOMIC DNA]</scope>
    <source>
        <strain evidence="4 5">PL171</strain>
    </source>
</reference>
<keyword evidence="1" id="KW-0677">Repeat</keyword>
<evidence type="ECO:0000313" key="4">
    <source>
        <dbReference type="EMBL" id="ORZ38934.1"/>
    </source>
</evidence>
<proteinExistence type="predicted"/>
<protein>
    <submittedName>
        <fullName evidence="4">NMDA receptor-regulated protein 1-domain-containing protein</fullName>
    </submittedName>
</protein>
<dbReference type="SUPFAM" id="SSF48452">
    <property type="entry name" value="TPR-like"/>
    <property type="match status" value="2"/>
</dbReference>
<organism evidence="4 5">
    <name type="scientific">Catenaria anguillulae PL171</name>
    <dbReference type="NCBI Taxonomy" id="765915"/>
    <lineage>
        <taxon>Eukaryota</taxon>
        <taxon>Fungi</taxon>
        <taxon>Fungi incertae sedis</taxon>
        <taxon>Blastocladiomycota</taxon>
        <taxon>Blastocladiomycetes</taxon>
        <taxon>Blastocladiales</taxon>
        <taxon>Catenariaceae</taxon>
        <taxon>Catenaria</taxon>
    </lineage>
</organism>
<feature type="compositionally biased region" description="Basic and acidic residues" evidence="3">
    <location>
        <begin position="480"/>
        <end position="495"/>
    </location>
</feature>
<feature type="region of interest" description="Disordered" evidence="3">
    <location>
        <begin position="480"/>
        <end position="503"/>
    </location>
</feature>
<dbReference type="Proteomes" id="UP000193411">
    <property type="component" value="Unassembled WGS sequence"/>
</dbReference>
<evidence type="ECO:0000256" key="1">
    <source>
        <dbReference type="ARBA" id="ARBA00022737"/>
    </source>
</evidence>
<dbReference type="Gene3D" id="1.25.40.1010">
    <property type="match status" value="1"/>
</dbReference>
<dbReference type="InterPro" id="IPR011990">
    <property type="entry name" value="TPR-like_helical_dom_sf"/>
</dbReference>